<sequence>MSFRTLFYVYIAGGLTFLPFLLLAVLAFAYFTLPKSNKPLASRISEEEQVRSRRASEDGFAEKSSVPQNEPEVAAAYFAVCREYVPGGINGKPPERSTPAGEVLISESPSVYQSMYRSIFERGKTSIPTIEADRKDGKAVKKGRNVFFVVLRHGHLMLYDDSEQLEVRHVISLAHHTIDTYGGGQPMAEGDLWIKRNCIRLTRKPLPNDASTTSRPFYLFSDNCSEKEDFYHAMLQSQAAGLDSDTAARPQRFETAHIIKLVQNLHVSDETVQTRWLNAMIGRIFLALYKTEDLENFVRAKFNRKISRVHKPNFISSITIQDIDMGDSAPVITNPKLRELTVEGDMTIEADVKYNGGFKLQIAAVARIDLGSRFKVREVDLILAGILRKLSGHVLIRIKPPPSNRLWISFEHMPQIEMSIEPVVSSRQITYGVILRAIESRIREVIGETLVFPNWDDSPFLDTSKKEHRGGIWENNKSDPNSTSERPPSSIMEKAVHTAMADPGPVEEDDIPVPKPGEKRAKTMSMPVLADLPTGGLSLRNAAKKSVTSLTNRDSGNSTAVSTASTSPAGTPAVGTPLEKPRAMRSNSFASTATPVVSVDGANVQAVKSEHKKKRGHRDAIQTIKGVKLGSGHRSAHDRPASSSTVASIPLGTDDVISSADEGSIAEISDVDPDLLEEPRRSSEPLNLASSTDTLKAEELRPAAAKTFPFPAAGESAANTGKEKERGERATSTLRGVPTSSLNSAAAAAKKWSWQVLSHTQKGRNASASASTPNTTHDTNHSTSHPTSSTHASTASLPHDDTPRSTSIASLNSSQSAAGANSHSPLHKQPMGRGQPLPPPGTPLPGPQKSLWAGSTLNLGLKRKPVPPTLPARRSERDRAEEKEREKEKEKAGPPPLPARRRGGSGGVGAGMATERSGGGAGAGEAELMVVAAPDEGSVPSTPVAEVAPVLSTEAQAQPEPEAPPTPKRDGPLTSQTATASEDDGEDGSAWMEQDLDVLKGLREEDMGVNPELVRELSPVGVDEARLEILERTMPA</sequence>
<organism evidence="1 2">
    <name type="scientific">Zalaria obscura</name>
    <dbReference type="NCBI Taxonomy" id="2024903"/>
    <lineage>
        <taxon>Eukaryota</taxon>
        <taxon>Fungi</taxon>
        <taxon>Dikarya</taxon>
        <taxon>Ascomycota</taxon>
        <taxon>Pezizomycotina</taxon>
        <taxon>Dothideomycetes</taxon>
        <taxon>Dothideomycetidae</taxon>
        <taxon>Dothideales</taxon>
        <taxon>Zalariaceae</taxon>
        <taxon>Zalaria</taxon>
    </lineage>
</organism>
<name>A0ACC3S855_9PEZI</name>
<reference evidence="1" key="1">
    <citation type="submission" date="2024-02" db="EMBL/GenBank/DDBJ databases">
        <title>Metagenome Assembled Genome of Zalaria obscura JY119.</title>
        <authorList>
            <person name="Vighnesh L."/>
            <person name="Jagadeeshwari U."/>
            <person name="Venkata Ramana C."/>
            <person name="Sasikala C."/>
        </authorList>
    </citation>
    <scope>NUCLEOTIDE SEQUENCE</scope>
    <source>
        <strain evidence="1">JY119</strain>
    </source>
</reference>
<keyword evidence="2" id="KW-1185">Reference proteome</keyword>
<proteinExistence type="predicted"/>
<dbReference type="EMBL" id="JAMKPW020000033">
    <property type="protein sequence ID" value="KAK8201981.1"/>
    <property type="molecule type" value="Genomic_DNA"/>
</dbReference>
<evidence type="ECO:0000313" key="2">
    <source>
        <dbReference type="Proteomes" id="UP001320706"/>
    </source>
</evidence>
<accession>A0ACC3S855</accession>
<gene>
    <name evidence="1" type="ORF">M8818_005506</name>
</gene>
<evidence type="ECO:0000313" key="1">
    <source>
        <dbReference type="EMBL" id="KAK8201981.1"/>
    </source>
</evidence>
<comment type="caution">
    <text evidence="1">The sequence shown here is derived from an EMBL/GenBank/DDBJ whole genome shotgun (WGS) entry which is preliminary data.</text>
</comment>
<dbReference type="Proteomes" id="UP001320706">
    <property type="component" value="Unassembled WGS sequence"/>
</dbReference>
<protein>
    <submittedName>
        <fullName evidence="1">Uncharacterized protein</fullName>
    </submittedName>
</protein>